<reference evidence="1" key="1">
    <citation type="submission" date="2022-09" db="EMBL/GenBank/DDBJ databases">
        <title>A Global Phylogenomic Analysis of the Shiitake Genus Lentinula.</title>
        <authorList>
            <consortium name="DOE Joint Genome Institute"/>
            <person name="Sierra-Patev S."/>
            <person name="Min B."/>
            <person name="Naranjo-Ortiz M."/>
            <person name="Looney B."/>
            <person name="Konkel Z."/>
            <person name="Slot J.C."/>
            <person name="Sakamoto Y."/>
            <person name="Steenwyk J.L."/>
            <person name="Rokas A."/>
            <person name="Carro J."/>
            <person name="Camarero S."/>
            <person name="Ferreira P."/>
            <person name="Molpeceres G."/>
            <person name="Ruiz-Duenas F.J."/>
            <person name="Serrano A."/>
            <person name="Henrissat B."/>
            <person name="Drula E."/>
            <person name="Hughes K.W."/>
            <person name="Mata J.L."/>
            <person name="Ishikawa N.K."/>
            <person name="Vargas-Isla R."/>
            <person name="Ushijima S."/>
            <person name="Smith C.A."/>
            <person name="Ahrendt S."/>
            <person name="Andreopoulos W."/>
            <person name="He G."/>
            <person name="Labutti K."/>
            <person name="Lipzen A."/>
            <person name="Ng V."/>
            <person name="Riley R."/>
            <person name="Sandor L."/>
            <person name="Barry K."/>
            <person name="Martinez A.T."/>
            <person name="Xiao Y."/>
            <person name="Gibbons J.G."/>
            <person name="Terashima K."/>
            <person name="Grigoriev I.V."/>
            <person name="Hibbett D.S."/>
        </authorList>
    </citation>
    <scope>NUCLEOTIDE SEQUENCE</scope>
    <source>
        <strain evidence="1">TMI1499</strain>
    </source>
</reference>
<keyword evidence="2" id="KW-1185">Reference proteome</keyword>
<gene>
    <name evidence="1" type="ORF">F5876DRAFT_91011</name>
</gene>
<name>A0ACC1TP92_9AGAR</name>
<dbReference type="EMBL" id="MU795407">
    <property type="protein sequence ID" value="KAJ3806570.1"/>
    <property type="molecule type" value="Genomic_DNA"/>
</dbReference>
<sequence>MPETFSCETVKIPSISEDVYLDVWLYKPAGVGPFPVVVAGHGLTVVKEAGFDAFGEKWATDAGYASLIFDYRFFGKSGGKPRNLVVYSEQLEDYRSVIKWARQQPHIFNNDKIVVMGSATSGISVVNLALSDASLAGAMAHSPVLDGYATLTSLPFNARLMFWATIDMIRGKLGLSPIFIKAIGHPGEFAFLNTPSSYPGFISMFAQGDISFDSAPNLLTPRLAYELMGSAACPAVRLKDIHCKMLIVAARDDDCIPINIARDAAANAPDKVIYLEFPCGHYDVMRGGKGFDKNINAQIEFLQSL</sequence>
<accession>A0ACC1TP92</accession>
<proteinExistence type="predicted"/>
<evidence type="ECO:0000313" key="2">
    <source>
        <dbReference type="Proteomes" id="UP001163835"/>
    </source>
</evidence>
<comment type="caution">
    <text evidence="1">The sequence shown here is derived from an EMBL/GenBank/DDBJ whole genome shotgun (WGS) entry which is preliminary data.</text>
</comment>
<dbReference type="Proteomes" id="UP001163835">
    <property type="component" value="Unassembled WGS sequence"/>
</dbReference>
<protein>
    <submittedName>
        <fullName evidence="1">Alpha/beta-hydrolase</fullName>
    </submittedName>
</protein>
<organism evidence="1 2">
    <name type="scientific">Lentinula aff. lateritia</name>
    <dbReference type="NCBI Taxonomy" id="2804960"/>
    <lineage>
        <taxon>Eukaryota</taxon>
        <taxon>Fungi</taxon>
        <taxon>Dikarya</taxon>
        <taxon>Basidiomycota</taxon>
        <taxon>Agaricomycotina</taxon>
        <taxon>Agaricomycetes</taxon>
        <taxon>Agaricomycetidae</taxon>
        <taxon>Agaricales</taxon>
        <taxon>Marasmiineae</taxon>
        <taxon>Omphalotaceae</taxon>
        <taxon>Lentinula</taxon>
    </lineage>
</organism>
<evidence type="ECO:0000313" key="1">
    <source>
        <dbReference type="EMBL" id="KAJ3806570.1"/>
    </source>
</evidence>